<evidence type="ECO:0000313" key="4">
    <source>
        <dbReference type="EMBL" id="QCC53828.1"/>
    </source>
</evidence>
<dbReference type="Proteomes" id="UP000296822">
    <property type="component" value="Chromosome"/>
</dbReference>
<sequence length="400" mass="43909">MNSATSALLALLLVFSLVAIPVAAGPGDGMQAQLQAEQQEQTTDDDAAEATTNRLSLEGEIRSETVRYGADLGVVLQSTDDELRTDYTTYTILDREFNDAGEDEQEAMVDDVYDRIIDRAAELEEREEAAVEAHAAGQLSTTELLQIVLRNHNEAAVLSDALDHIDDRTDRIDDYSLSIQDQQDALEMHRTPVRAQLESAANGIEDGTVITVETSEEGYALSLINSNYIREATIFDNREAAWGSDFDDISDAYEYAGELYPWVFENRQSAGAREHTDVNLYHIEASHDQGQLEAYLDGGTGEVYREVQELSHTSLPTETETIWSSGDYRLSLNETPASGPAKLTVTDATTNESKTATVAVDGFEIGTTDGEGTIWFVPPAESYELTVTAEDERIELTVGN</sequence>
<evidence type="ECO:0000313" key="5">
    <source>
        <dbReference type="Proteomes" id="UP000296822"/>
    </source>
</evidence>
<dbReference type="KEGG" id="nbg:DV706_04595"/>
<dbReference type="Pfam" id="PF23379">
    <property type="entry name" value="DUF7096"/>
    <property type="match status" value="1"/>
</dbReference>
<dbReference type="InterPro" id="IPR055522">
    <property type="entry name" value="DUF7096"/>
</dbReference>
<evidence type="ECO:0000259" key="2">
    <source>
        <dbReference type="Pfam" id="PF23375"/>
    </source>
</evidence>
<feature type="domain" description="DUF7096" evidence="3">
    <location>
        <begin position="1"/>
        <end position="203"/>
    </location>
</feature>
<evidence type="ECO:0000259" key="1">
    <source>
        <dbReference type="Pfam" id="PF23374"/>
    </source>
</evidence>
<organism evidence="4 5">
    <name type="scientific">Natronorubrum bangense</name>
    <dbReference type="NCBI Taxonomy" id="61858"/>
    <lineage>
        <taxon>Archaea</taxon>
        <taxon>Methanobacteriati</taxon>
        <taxon>Methanobacteriota</taxon>
        <taxon>Stenosarchaea group</taxon>
        <taxon>Halobacteria</taxon>
        <taxon>Halobacteriales</taxon>
        <taxon>Natrialbaceae</taxon>
        <taxon>Natronorubrum</taxon>
    </lineage>
</organism>
<dbReference type="EMBL" id="CP031305">
    <property type="protein sequence ID" value="QCC53828.1"/>
    <property type="molecule type" value="Genomic_DNA"/>
</dbReference>
<dbReference type="RefSeq" id="WP_006066305.1">
    <property type="nucleotide sequence ID" value="NZ_CP031305.1"/>
</dbReference>
<reference evidence="4 5" key="1">
    <citation type="journal article" date="2019" name="Nat. Commun.">
        <title>A new type of DNA phosphorothioation-based antiviral system in archaea.</title>
        <authorList>
            <person name="Xiong L."/>
            <person name="Liu S."/>
            <person name="Chen S."/>
            <person name="Xiao Y."/>
            <person name="Zhu B."/>
            <person name="Gao Y."/>
            <person name="Zhang Y."/>
            <person name="Chen B."/>
            <person name="Luo J."/>
            <person name="Deng Z."/>
            <person name="Chen X."/>
            <person name="Wang L."/>
            <person name="Chen S."/>
        </authorList>
    </citation>
    <scope>NUCLEOTIDE SEQUENCE [LARGE SCALE GENOMIC DNA]</scope>
    <source>
        <strain evidence="4 5">JCM 10635</strain>
    </source>
</reference>
<dbReference type="InterPro" id="IPR055520">
    <property type="entry name" value="DUF7094"/>
</dbReference>
<dbReference type="InterPro" id="IPR056397">
    <property type="entry name" value="Fn3_arc"/>
</dbReference>
<evidence type="ECO:0000259" key="3">
    <source>
        <dbReference type="Pfam" id="PF23379"/>
    </source>
</evidence>
<feature type="domain" description="Fibronectin-III type-like" evidence="1">
    <location>
        <begin position="322"/>
        <end position="394"/>
    </location>
</feature>
<protein>
    <submittedName>
        <fullName evidence="4">Uncharacterized protein</fullName>
    </submittedName>
</protein>
<feature type="domain" description="DUF7094" evidence="2">
    <location>
        <begin position="211"/>
        <end position="316"/>
    </location>
</feature>
<name>A0A4D6HKS1_9EURY</name>
<gene>
    <name evidence="4" type="ORF">DV706_04595</name>
</gene>
<accession>A0A4D6HKS1</accession>
<dbReference type="GeneID" id="39850517"/>
<dbReference type="AlphaFoldDB" id="A0A4D6HKS1"/>
<proteinExistence type="predicted"/>
<dbReference type="Pfam" id="PF23374">
    <property type="entry name" value="Fn3_arc"/>
    <property type="match status" value="1"/>
</dbReference>
<dbReference type="Pfam" id="PF23375">
    <property type="entry name" value="DUF7094"/>
    <property type="match status" value="1"/>
</dbReference>